<dbReference type="InterPro" id="IPR007627">
    <property type="entry name" value="RNA_pol_sigma70_r2"/>
</dbReference>
<evidence type="ECO:0000313" key="7">
    <source>
        <dbReference type="EMBL" id="MFH8546244.1"/>
    </source>
</evidence>
<feature type="domain" description="RNA polymerase sigma-70" evidence="6">
    <location>
        <begin position="106"/>
        <end position="119"/>
    </location>
</feature>
<comment type="caution">
    <text evidence="7">The sequence shown here is derived from an EMBL/GenBank/DDBJ whole genome shotgun (WGS) entry which is preliminary data.</text>
</comment>
<dbReference type="CDD" id="cd06171">
    <property type="entry name" value="Sigma70_r4"/>
    <property type="match status" value="1"/>
</dbReference>
<accession>A0ABW7QP02</accession>
<dbReference type="PANTHER" id="PTHR30385">
    <property type="entry name" value="SIGMA FACTOR F FLAGELLAR"/>
    <property type="match status" value="1"/>
</dbReference>
<dbReference type="InterPro" id="IPR000943">
    <property type="entry name" value="RNA_pol_sigma70"/>
</dbReference>
<dbReference type="InterPro" id="IPR036388">
    <property type="entry name" value="WH-like_DNA-bd_sf"/>
</dbReference>
<dbReference type="InterPro" id="IPR014284">
    <property type="entry name" value="RNA_pol_sigma-70_dom"/>
</dbReference>
<organism evidence="7 8">
    <name type="scientific">Streptomyces longisporoflavus</name>
    <dbReference type="NCBI Taxonomy" id="28044"/>
    <lineage>
        <taxon>Bacteria</taxon>
        <taxon>Bacillati</taxon>
        <taxon>Actinomycetota</taxon>
        <taxon>Actinomycetes</taxon>
        <taxon>Kitasatosporales</taxon>
        <taxon>Streptomycetaceae</taxon>
        <taxon>Streptomyces</taxon>
    </lineage>
</organism>
<proteinExistence type="predicted"/>
<dbReference type="NCBIfam" id="TIGR02980">
    <property type="entry name" value="SigBFG"/>
    <property type="match status" value="1"/>
</dbReference>
<dbReference type="Pfam" id="PF04542">
    <property type="entry name" value="Sigma70_r2"/>
    <property type="match status" value="1"/>
</dbReference>
<dbReference type="PROSITE" id="PS00715">
    <property type="entry name" value="SIGMA70_1"/>
    <property type="match status" value="1"/>
</dbReference>
<dbReference type="Pfam" id="PF04539">
    <property type="entry name" value="Sigma70_r3"/>
    <property type="match status" value="1"/>
</dbReference>
<dbReference type="InterPro" id="IPR013324">
    <property type="entry name" value="RNA_pol_sigma_r3/r4-like"/>
</dbReference>
<dbReference type="Gene3D" id="1.10.10.10">
    <property type="entry name" value="Winged helix-like DNA-binding domain superfamily/Winged helix DNA-binding domain"/>
    <property type="match status" value="2"/>
</dbReference>
<dbReference type="SUPFAM" id="SSF88946">
    <property type="entry name" value="Sigma2 domain of RNA polymerase sigma factors"/>
    <property type="match status" value="1"/>
</dbReference>
<dbReference type="Proteomes" id="UP001610818">
    <property type="component" value="Unassembled WGS sequence"/>
</dbReference>
<dbReference type="InterPro" id="IPR013325">
    <property type="entry name" value="RNA_pol_sigma_r2"/>
</dbReference>
<sequence>MVASTTSSQGPTVSVAERHTVGPDTESDIAAAAAARTAAEQPLPSAGGRRMAEVKALSKALFARLDAVEEGTPEHAYVRNTLVELNLNLVQYAAHRMRPRDESYEDVVQVGTIGLIKAINRFDLQRGVEFPTFALPTIMGEIKRFFRDTTWAVRVPRRLQELRLDLVKATTDLEQTNGHTPTTAELAEHLDLEEAEVSEGLTAANGYTTASLDFPADGVDSDDTLADHVGYRDPELDKVEDLHTLKPLIAALPDRDRKILAMRFAADMTQSEIGAELGISQMHVSRILTRILGRLRVKLLDKR</sequence>
<evidence type="ECO:0000256" key="4">
    <source>
        <dbReference type="ARBA" id="ARBA00023163"/>
    </source>
</evidence>
<keyword evidence="8" id="KW-1185">Reference proteome</keyword>
<feature type="compositionally biased region" description="Polar residues" evidence="5">
    <location>
        <begin position="1"/>
        <end position="12"/>
    </location>
</feature>
<dbReference type="RefSeq" id="WP_397713375.1">
    <property type="nucleotide sequence ID" value="NZ_JBIRGN010000003.1"/>
</dbReference>
<evidence type="ECO:0000259" key="6">
    <source>
        <dbReference type="PROSITE" id="PS00715"/>
    </source>
</evidence>
<dbReference type="SUPFAM" id="SSF88659">
    <property type="entry name" value="Sigma3 and sigma4 domains of RNA polymerase sigma factors"/>
    <property type="match status" value="2"/>
</dbReference>
<reference evidence="7 8" key="1">
    <citation type="submission" date="2024-10" db="EMBL/GenBank/DDBJ databases">
        <title>The Natural Products Discovery Center: Release of the First 8490 Sequenced Strains for Exploring Actinobacteria Biosynthetic Diversity.</title>
        <authorList>
            <person name="Kalkreuter E."/>
            <person name="Kautsar S.A."/>
            <person name="Yang D."/>
            <person name="Bader C.D."/>
            <person name="Teijaro C.N."/>
            <person name="Fluegel L."/>
            <person name="Davis C.M."/>
            <person name="Simpson J.R."/>
            <person name="Lauterbach L."/>
            <person name="Steele A.D."/>
            <person name="Gui C."/>
            <person name="Meng S."/>
            <person name="Li G."/>
            <person name="Viehrig K."/>
            <person name="Ye F."/>
            <person name="Su P."/>
            <person name="Kiefer A.F."/>
            <person name="Nichols A."/>
            <person name="Cepeda A.J."/>
            <person name="Yan W."/>
            <person name="Fan B."/>
            <person name="Jiang Y."/>
            <person name="Adhikari A."/>
            <person name="Zheng C.-J."/>
            <person name="Schuster L."/>
            <person name="Cowan T.M."/>
            <person name="Smanski M.J."/>
            <person name="Chevrette M.G."/>
            <person name="De Carvalho L.P.S."/>
            <person name="Shen B."/>
        </authorList>
    </citation>
    <scope>NUCLEOTIDE SEQUENCE [LARGE SCALE GENOMIC DNA]</scope>
    <source>
        <strain evidence="7 8">NPDC017990</strain>
    </source>
</reference>
<dbReference type="EMBL" id="JBIRGQ010000003">
    <property type="protein sequence ID" value="MFH8546244.1"/>
    <property type="molecule type" value="Genomic_DNA"/>
</dbReference>
<name>A0ABW7QP02_9ACTN</name>
<keyword evidence="1" id="KW-0805">Transcription regulation</keyword>
<protein>
    <submittedName>
        <fullName evidence="7">RNA polymerase sigma factor SigF</fullName>
    </submittedName>
</protein>
<evidence type="ECO:0000256" key="1">
    <source>
        <dbReference type="ARBA" id="ARBA00023015"/>
    </source>
</evidence>
<dbReference type="InterPro" id="IPR014322">
    <property type="entry name" value="RNA_pol_sigma-B/F/G"/>
</dbReference>
<dbReference type="InterPro" id="IPR007624">
    <property type="entry name" value="RNA_pol_sigma70_r3"/>
</dbReference>
<evidence type="ECO:0000256" key="2">
    <source>
        <dbReference type="ARBA" id="ARBA00023082"/>
    </source>
</evidence>
<dbReference type="PRINTS" id="PR00046">
    <property type="entry name" value="SIGMA70FCT"/>
</dbReference>
<keyword evidence="4" id="KW-0804">Transcription</keyword>
<dbReference type="NCBIfam" id="TIGR02937">
    <property type="entry name" value="sigma70-ECF"/>
    <property type="match status" value="1"/>
</dbReference>
<gene>
    <name evidence="7" type="ORF">ACH4F9_14690</name>
</gene>
<keyword evidence="2" id="KW-0731">Sigma factor</keyword>
<dbReference type="Gene3D" id="1.20.120.1810">
    <property type="match status" value="1"/>
</dbReference>
<keyword evidence="3" id="KW-0238">DNA-binding</keyword>
<evidence type="ECO:0000313" key="8">
    <source>
        <dbReference type="Proteomes" id="UP001610818"/>
    </source>
</evidence>
<dbReference type="Pfam" id="PF04545">
    <property type="entry name" value="Sigma70_r4"/>
    <property type="match status" value="1"/>
</dbReference>
<dbReference type="PANTHER" id="PTHR30385:SF4">
    <property type="entry name" value="RNA POLYMERASE SIGMA-E FACTOR"/>
    <property type="match status" value="1"/>
</dbReference>
<evidence type="ECO:0000256" key="5">
    <source>
        <dbReference type="SAM" id="MobiDB-lite"/>
    </source>
</evidence>
<evidence type="ECO:0000256" key="3">
    <source>
        <dbReference type="ARBA" id="ARBA00023125"/>
    </source>
</evidence>
<feature type="region of interest" description="Disordered" evidence="5">
    <location>
        <begin position="1"/>
        <end position="23"/>
    </location>
</feature>
<dbReference type="InterPro" id="IPR007630">
    <property type="entry name" value="RNA_pol_sigma70_r4"/>
</dbReference>